<dbReference type="AlphaFoldDB" id="A0A7R9KMC8"/>
<keyword evidence="8" id="KW-0221">Differentiation</keyword>
<feature type="compositionally biased region" description="Polar residues" evidence="16">
    <location>
        <begin position="363"/>
        <end position="372"/>
    </location>
</feature>
<dbReference type="SMART" id="SM00355">
    <property type="entry name" value="ZnF_C2H2"/>
    <property type="match status" value="21"/>
</dbReference>
<feature type="domain" description="C2H2-type" evidence="17">
    <location>
        <begin position="184"/>
        <end position="211"/>
    </location>
</feature>
<evidence type="ECO:0000313" key="18">
    <source>
        <dbReference type="EMBL" id="CAD7624744.1"/>
    </source>
</evidence>
<dbReference type="Pfam" id="PF00096">
    <property type="entry name" value="zf-C2H2"/>
    <property type="match status" value="5"/>
</dbReference>
<feature type="region of interest" description="Disordered" evidence="16">
    <location>
        <begin position="363"/>
        <end position="385"/>
    </location>
</feature>
<evidence type="ECO:0000256" key="7">
    <source>
        <dbReference type="ARBA" id="ARBA00022771"/>
    </source>
</evidence>
<evidence type="ECO:0000256" key="13">
    <source>
        <dbReference type="ARBA" id="ARBA00023163"/>
    </source>
</evidence>
<keyword evidence="3" id="KW-0217">Developmental protein</keyword>
<keyword evidence="4" id="KW-0678">Repressor</keyword>
<feature type="region of interest" description="Disordered" evidence="16">
    <location>
        <begin position="1"/>
        <end position="29"/>
    </location>
</feature>
<evidence type="ECO:0000256" key="2">
    <source>
        <dbReference type="ARBA" id="ARBA00006991"/>
    </source>
</evidence>
<keyword evidence="7 15" id="KW-0863">Zinc-finger</keyword>
<dbReference type="PANTHER" id="PTHR24379">
    <property type="entry name" value="KRAB AND ZINC FINGER DOMAIN-CONTAINING"/>
    <property type="match status" value="1"/>
</dbReference>
<protein>
    <recommendedName>
        <fullName evidence="17">C2H2-type domain-containing protein</fullName>
    </recommendedName>
</protein>
<keyword evidence="14" id="KW-0539">Nucleus</keyword>
<evidence type="ECO:0000256" key="4">
    <source>
        <dbReference type="ARBA" id="ARBA00022491"/>
    </source>
</evidence>
<dbReference type="Proteomes" id="UP000759131">
    <property type="component" value="Unassembled WGS sequence"/>
</dbReference>
<reference evidence="18" key="1">
    <citation type="submission" date="2020-11" db="EMBL/GenBank/DDBJ databases">
        <authorList>
            <person name="Tran Van P."/>
        </authorList>
    </citation>
    <scope>NUCLEOTIDE SEQUENCE</scope>
</reference>
<evidence type="ECO:0000259" key="17">
    <source>
        <dbReference type="PROSITE" id="PS50157"/>
    </source>
</evidence>
<evidence type="ECO:0000313" key="19">
    <source>
        <dbReference type="Proteomes" id="UP000759131"/>
    </source>
</evidence>
<feature type="domain" description="C2H2-type" evidence="17">
    <location>
        <begin position="533"/>
        <end position="561"/>
    </location>
</feature>
<keyword evidence="19" id="KW-1185">Reference proteome</keyword>
<dbReference type="InterPro" id="IPR013087">
    <property type="entry name" value="Znf_C2H2_type"/>
</dbReference>
<dbReference type="FunFam" id="3.30.160.60:FF:001182">
    <property type="entry name" value="Zinc finger, C2H2 type"/>
    <property type="match status" value="1"/>
</dbReference>
<feature type="domain" description="C2H2-type" evidence="17">
    <location>
        <begin position="475"/>
        <end position="499"/>
    </location>
</feature>
<dbReference type="EMBL" id="OC857105">
    <property type="protein sequence ID" value="CAD7624744.1"/>
    <property type="molecule type" value="Genomic_DNA"/>
</dbReference>
<feature type="domain" description="C2H2-type" evidence="17">
    <location>
        <begin position="49"/>
        <end position="77"/>
    </location>
</feature>
<evidence type="ECO:0000256" key="12">
    <source>
        <dbReference type="ARBA" id="ARBA00023159"/>
    </source>
</evidence>
<dbReference type="GO" id="GO:0008270">
    <property type="term" value="F:zinc ion binding"/>
    <property type="evidence" value="ECO:0007669"/>
    <property type="project" value="UniProtKB-KW"/>
</dbReference>
<dbReference type="PROSITE" id="PS50157">
    <property type="entry name" value="ZINC_FINGER_C2H2_2"/>
    <property type="match status" value="13"/>
</dbReference>
<dbReference type="PROSITE" id="PS00028">
    <property type="entry name" value="ZINC_FINGER_C2H2_1"/>
    <property type="match status" value="13"/>
</dbReference>
<gene>
    <name evidence="18" type="ORF">OSB1V03_LOCUS5185</name>
</gene>
<sequence length="1070" mass="121139">MKSQLLKPQKMTTPCSPSETTASSETTSSSSVDDLQISYTIGVTEGTPYPCNFCDKAFPRLSYLKRHEQYYKTEHMPHLNSILMGYCDPSVPTRFVPLVMHSSHPNPSPNALAMGWREKDIHSDQMPFRCDYCQRLFKHKRSRDRHVKLHTGDKRYRCCHCESAFSRSDHLKIHMKTHDQMKPFQCAICNRGYNTAAALTSHMQNHKRNNTIGGGNNNTNTSAHNININGNNGIVNNNSDNKNIKNMSLSTTNSLRHELRGETTGPNKISPDLMNRSGSQLSPNNINESHSESTQTQLTCGFCGVKCASLETHIRQTHLHHLLFAGLLQNSFCQSAAIPNWQSLMPPPPPIPALTPVTDLMQLHSSLPNGSTSPPSPKKAKVSKSPVIVAPTTPTPPQPSQLPLLCNQCSPSPAFHDFESFRVHLKSHLIAAQQQHLNHPLAVHSTQCPHCGQTITSDFETHLLNCHMGTVTTNYGCECCTKMFSKPDELQKHLMDIHAHHLYQCSLCRDMFDSKVSIQVHFAVKHSNECKIFKCNICGEFWNNEHDFKLHVKIVHFQSNHHLSPPQPQLAAAFPLFGAKAYYRCKYCAEEFNIEYLLERHIEIEHSHHQKLSSKANCMDRMDLSLSVNQMSGKMQKQIKCEFCSKNSFKSIVELESHIKSEHKSHINSISNTNINGLINNTNNGLNSNSNKCSNKCNICDELFQSMGQLAEHKLKKHCIFGASQSLQCLQCHAKINTKDDYMKHFVEHNNINKSTDSSSLNALFPVVCVICKQTLMSELEIDLHASYHCDQHSNHSNHLNDSTNDMHSQNSHTRDATSPVVTESKLNSIKTESQTLAISPEKSIIAPKLENNSIESADDLTVTNKRYQCIKCQESFRSEAEIKDHVHQHMLNEGSIECKLCDKEFDSPAKLQSHLIEHNFNGGDEYKCHLCKSIFNGSQSLQAHMFDEHLNDRPFSCGQCSLKFWFPTELDNHSMAEHQESDEDIDCDNCSEVSNDDIISASEDRFKCIECDKEFPLESHLKLHLKSSHHQLATHLDNQTINEKRFSCNICGKKFARKEARKLHYKSHH</sequence>
<keyword evidence="10" id="KW-0805">Transcription regulation</keyword>
<feature type="compositionally biased region" description="Low complexity" evidence="16">
    <location>
        <begin position="12"/>
        <end position="29"/>
    </location>
</feature>
<evidence type="ECO:0000256" key="11">
    <source>
        <dbReference type="ARBA" id="ARBA00023125"/>
    </source>
</evidence>
<dbReference type="PANTHER" id="PTHR24379:SF128">
    <property type="entry name" value="C2H2-TYPE DOMAIN-CONTAINING PROTEIN"/>
    <property type="match status" value="1"/>
</dbReference>
<dbReference type="GO" id="GO:0005634">
    <property type="term" value="C:nucleus"/>
    <property type="evidence" value="ECO:0007669"/>
    <property type="project" value="UniProtKB-SubCell"/>
</dbReference>
<feature type="domain" description="C2H2-type" evidence="17">
    <location>
        <begin position="1047"/>
        <end position="1070"/>
    </location>
</feature>
<evidence type="ECO:0000256" key="8">
    <source>
        <dbReference type="ARBA" id="ARBA00022782"/>
    </source>
</evidence>
<keyword evidence="9" id="KW-0862">Zinc</keyword>
<comment type="subcellular location">
    <subcellularLocation>
        <location evidence="1">Nucleus</location>
    </subcellularLocation>
</comment>
<keyword evidence="5" id="KW-0479">Metal-binding</keyword>
<evidence type="ECO:0000256" key="5">
    <source>
        <dbReference type="ARBA" id="ARBA00022723"/>
    </source>
</evidence>
<feature type="domain" description="C2H2-type" evidence="17">
    <location>
        <begin position="1007"/>
        <end position="1030"/>
    </location>
</feature>
<evidence type="ECO:0000256" key="15">
    <source>
        <dbReference type="PROSITE-ProRule" id="PRU00042"/>
    </source>
</evidence>
<organism evidence="18">
    <name type="scientific">Medioppia subpectinata</name>
    <dbReference type="NCBI Taxonomy" id="1979941"/>
    <lineage>
        <taxon>Eukaryota</taxon>
        <taxon>Metazoa</taxon>
        <taxon>Ecdysozoa</taxon>
        <taxon>Arthropoda</taxon>
        <taxon>Chelicerata</taxon>
        <taxon>Arachnida</taxon>
        <taxon>Acari</taxon>
        <taxon>Acariformes</taxon>
        <taxon>Sarcoptiformes</taxon>
        <taxon>Oribatida</taxon>
        <taxon>Brachypylina</taxon>
        <taxon>Oppioidea</taxon>
        <taxon>Oppiidae</taxon>
        <taxon>Medioppia</taxon>
    </lineage>
</organism>
<evidence type="ECO:0000256" key="1">
    <source>
        <dbReference type="ARBA" id="ARBA00004123"/>
    </source>
</evidence>
<evidence type="ECO:0000256" key="14">
    <source>
        <dbReference type="ARBA" id="ARBA00023242"/>
    </source>
</evidence>
<keyword evidence="13" id="KW-0804">Transcription</keyword>
<keyword evidence="11" id="KW-0238">DNA-binding</keyword>
<evidence type="ECO:0000256" key="3">
    <source>
        <dbReference type="ARBA" id="ARBA00022473"/>
    </source>
</evidence>
<feature type="compositionally biased region" description="Polar residues" evidence="16">
    <location>
        <begin position="799"/>
        <end position="812"/>
    </location>
</feature>
<dbReference type="OrthoDB" id="10014897at2759"/>
<feature type="region of interest" description="Disordered" evidence="16">
    <location>
        <begin position="259"/>
        <end position="290"/>
    </location>
</feature>
<evidence type="ECO:0000256" key="9">
    <source>
        <dbReference type="ARBA" id="ARBA00022833"/>
    </source>
</evidence>
<keyword evidence="6" id="KW-0677">Repeat</keyword>
<comment type="similarity">
    <text evidence="2">Belongs to the krueppel C2H2-type zinc-finger protein family.</text>
</comment>
<feature type="compositionally biased region" description="Polar residues" evidence="16">
    <location>
        <begin position="276"/>
        <end position="290"/>
    </location>
</feature>
<dbReference type="InterPro" id="IPR036236">
    <property type="entry name" value="Znf_C2H2_sf"/>
</dbReference>
<feature type="domain" description="C2H2-type" evidence="17">
    <location>
        <begin position="583"/>
        <end position="611"/>
    </location>
</feature>
<feature type="domain" description="C2H2-type" evidence="17">
    <location>
        <begin position="503"/>
        <end position="531"/>
    </location>
</feature>
<evidence type="ECO:0000256" key="16">
    <source>
        <dbReference type="SAM" id="MobiDB-lite"/>
    </source>
</evidence>
<feature type="domain" description="C2H2-type" evidence="17">
    <location>
        <begin position="868"/>
        <end position="895"/>
    </location>
</feature>
<dbReference type="EMBL" id="CAJPIZ010002530">
    <property type="protein sequence ID" value="CAG2105174.1"/>
    <property type="molecule type" value="Genomic_DNA"/>
</dbReference>
<evidence type="ECO:0000256" key="6">
    <source>
        <dbReference type="ARBA" id="ARBA00022737"/>
    </source>
</evidence>
<feature type="domain" description="C2H2-type" evidence="17">
    <location>
        <begin position="128"/>
        <end position="155"/>
    </location>
</feature>
<evidence type="ECO:0000256" key="10">
    <source>
        <dbReference type="ARBA" id="ARBA00023015"/>
    </source>
</evidence>
<feature type="domain" description="C2H2-type" evidence="17">
    <location>
        <begin position="156"/>
        <end position="183"/>
    </location>
</feature>
<keyword evidence="12" id="KW-0010">Activator</keyword>
<feature type="domain" description="C2H2-type" evidence="17">
    <location>
        <begin position="927"/>
        <end position="955"/>
    </location>
</feature>
<accession>A0A7R9KMC8</accession>
<feature type="domain" description="C2H2-type" evidence="17">
    <location>
        <begin position="897"/>
        <end position="919"/>
    </location>
</feature>
<proteinExistence type="inferred from homology"/>
<dbReference type="SUPFAM" id="SSF57667">
    <property type="entry name" value="beta-beta-alpha zinc fingers"/>
    <property type="match status" value="7"/>
</dbReference>
<dbReference type="Gene3D" id="3.30.160.60">
    <property type="entry name" value="Classic Zinc Finger"/>
    <property type="match status" value="11"/>
</dbReference>
<feature type="region of interest" description="Disordered" evidence="16">
    <location>
        <begin position="799"/>
        <end position="827"/>
    </location>
</feature>
<name>A0A7R9KMC8_9ACAR</name>